<keyword evidence="4" id="KW-0067">ATP-binding</keyword>
<dbReference type="Gene3D" id="2.40.50.100">
    <property type="match status" value="1"/>
</dbReference>
<evidence type="ECO:0000256" key="4">
    <source>
        <dbReference type="ARBA" id="ARBA00022840"/>
    </source>
</evidence>
<evidence type="ECO:0000256" key="2">
    <source>
        <dbReference type="ARBA" id="ARBA00022448"/>
    </source>
</evidence>
<dbReference type="AlphaFoldDB" id="A0AAV1SNB2"/>
<dbReference type="InterPro" id="IPR027417">
    <property type="entry name" value="P-loop_NTPase"/>
</dbReference>
<dbReference type="PANTHER" id="PTHR43607">
    <property type="entry name" value="V-TYPE PROTON ATPASE CATALYTIC SUBUNIT A"/>
    <property type="match status" value="1"/>
</dbReference>
<proteinExistence type="inferred from homology"/>
<protein>
    <recommendedName>
        <fullName evidence="7">ATPsynthase alpha/beta subunit barrel-sandwich domain-containing protein</fullName>
    </recommendedName>
</protein>
<keyword evidence="6" id="KW-0406">Ion transport</keyword>
<evidence type="ECO:0000313" key="8">
    <source>
        <dbReference type="EMBL" id="CAK7354826.1"/>
    </source>
</evidence>
<evidence type="ECO:0000256" key="5">
    <source>
        <dbReference type="ARBA" id="ARBA00022967"/>
    </source>
</evidence>
<feature type="domain" description="ATPsynthase alpha/beta subunit barrel-sandwich" evidence="7">
    <location>
        <begin position="31"/>
        <end position="69"/>
    </location>
</feature>
<dbReference type="Pfam" id="PF16886">
    <property type="entry name" value="ATP-synt_ab_Xtn"/>
    <property type="match status" value="1"/>
</dbReference>
<keyword evidence="3" id="KW-0547">Nucleotide-binding</keyword>
<dbReference type="InterPro" id="IPR022878">
    <property type="entry name" value="V-ATPase_asu"/>
</dbReference>
<comment type="caution">
    <text evidence="8">The sequence shown here is derived from an EMBL/GenBank/DDBJ whole genome shotgun (WGS) entry which is preliminary data.</text>
</comment>
<dbReference type="PANTHER" id="PTHR43607:SF1">
    <property type="entry name" value="H(+)-TRANSPORTING TWO-SECTOR ATPASE"/>
    <property type="match status" value="1"/>
</dbReference>
<evidence type="ECO:0000256" key="1">
    <source>
        <dbReference type="ARBA" id="ARBA00008936"/>
    </source>
</evidence>
<keyword evidence="5" id="KW-1278">Translocase</keyword>
<evidence type="ECO:0000256" key="6">
    <source>
        <dbReference type="ARBA" id="ARBA00023065"/>
    </source>
</evidence>
<gene>
    <name evidence="8" type="ORF">DCAF_LOCUS25358</name>
</gene>
<dbReference type="GO" id="GO:0046034">
    <property type="term" value="P:ATP metabolic process"/>
    <property type="evidence" value="ECO:0007669"/>
    <property type="project" value="InterPro"/>
</dbReference>
<reference evidence="8 9" key="1">
    <citation type="submission" date="2024-01" db="EMBL/GenBank/DDBJ databases">
        <authorList>
            <person name="Waweru B."/>
        </authorList>
    </citation>
    <scope>NUCLEOTIDE SEQUENCE [LARGE SCALE GENOMIC DNA]</scope>
</reference>
<keyword evidence="9" id="KW-1185">Reference proteome</keyword>
<organism evidence="8 9">
    <name type="scientific">Dovyalis caffra</name>
    <dbReference type="NCBI Taxonomy" id="77055"/>
    <lineage>
        <taxon>Eukaryota</taxon>
        <taxon>Viridiplantae</taxon>
        <taxon>Streptophyta</taxon>
        <taxon>Embryophyta</taxon>
        <taxon>Tracheophyta</taxon>
        <taxon>Spermatophyta</taxon>
        <taxon>Magnoliopsida</taxon>
        <taxon>eudicotyledons</taxon>
        <taxon>Gunneridae</taxon>
        <taxon>Pentapetalae</taxon>
        <taxon>rosids</taxon>
        <taxon>fabids</taxon>
        <taxon>Malpighiales</taxon>
        <taxon>Salicaceae</taxon>
        <taxon>Flacourtieae</taxon>
        <taxon>Dovyalis</taxon>
    </lineage>
</organism>
<dbReference type="Gene3D" id="3.40.50.300">
    <property type="entry name" value="P-loop containing nucleotide triphosphate hydrolases"/>
    <property type="match status" value="1"/>
</dbReference>
<keyword evidence="2" id="KW-0813">Transport</keyword>
<evidence type="ECO:0000259" key="7">
    <source>
        <dbReference type="Pfam" id="PF16886"/>
    </source>
</evidence>
<dbReference type="GO" id="GO:0005524">
    <property type="term" value="F:ATP binding"/>
    <property type="evidence" value="ECO:0007669"/>
    <property type="project" value="UniProtKB-KW"/>
</dbReference>
<dbReference type="EMBL" id="CAWUPB010001195">
    <property type="protein sequence ID" value="CAK7354826.1"/>
    <property type="molecule type" value="Genomic_DNA"/>
</dbReference>
<evidence type="ECO:0000256" key="3">
    <source>
        <dbReference type="ARBA" id="ARBA00022741"/>
    </source>
</evidence>
<accession>A0AAV1SNB2</accession>
<dbReference type="InterPro" id="IPR031686">
    <property type="entry name" value="ATP-synth_a_Xtn"/>
</dbReference>
<evidence type="ECO:0000313" key="9">
    <source>
        <dbReference type="Proteomes" id="UP001314170"/>
    </source>
</evidence>
<dbReference type="GO" id="GO:0000325">
    <property type="term" value="C:plant-type vacuole"/>
    <property type="evidence" value="ECO:0007669"/>
    <property type="project" value="TreeGrafter"/>
</dbReference>
<dbReference type="GO" id="GO:0046961">
    <property type="term" value="F:proton-transporting ATPase activity, rotational mechanism"/>
    <property type="evidence" value="ECO:0007669"/>
    <property type="project" value="InterPro"/>
</dbReference>
<sequence length="128" mass="14052">MVAAQFGCADMVEAGNKATICRAGTRNFANSTVFENTLMQHHVTLPPDALGKITDIAPPGQYSLKTWTVHTPRSVATKLAVDTPLLTGHRVLDALFPSLSKYFNSDSIVYVDCRERGNEMSEDYTASW</sequence>
<name>A0AAV1SNB2_9ROSI</name>
<comment type="similarity">
    <text evidence="1">Belongs to the ATPase alpha/beta chains family.</text>
</comment>
<dbReference type="Proteomes" id="UP001314170">
    <property type="component" value="Unassembled WGS sequence"/>
</dbReference>